<dbReference type="AlphaFoldDB" id="A0AB33C6V8"/>
<proteinExistence type="predicted"/>
<reference evidence="1 2" key="1">
    <citation type="journal article" date="2018" name="Harmful Algae">
        <title>The highly heterogeneous methylated genomes and diverse restriction-modification systems of bloom-forming Microcystis.</title>
        <authorList>
            <person name="Zhao L."/>
            <person name="Song Y."/>
            <person name="Li L."/>
            <person name="Gan N."/>
            <person name="Brand J.J."/>
            <person name="Song L."/>
        </authorList>
    </citation>
    <scope>NUCLEOTIDE SEQUENCE [LARGE SCALE GENOMIC DNA]</scope>
    <source>
        <strain evidence="1 2">PCC 7806SL</strain>
    </source>
</reference>
<gene>
    <name evidence="1" type="ORF">BH695_3679</name>
</gene>
<keyword evidence="2" id="KW-1185">Reference proteome</keyword>
<dbReference type="Proteomes" id="UP000192439">
    <property type="component" value="Chromosome"/>
</dbReference>
<accession>A0AB33C6V8</accession>
<sequence length="37" mass="4073">MVARLNFPQMLPPQSPIKWLAHFLGESACVSLSCAKT</sequence>
<name>A0AB33C6V8_MICA7</name>
<organism evidence="1 2">
    <name type="scientific">Microcystis aeruginosa PCC 7806SL</name>
    <dbReference type="NCBI Taxonomy" id="1903187"/>
    <lineage>
        <taxon>Bacteria</taxon>
        <taxon>Bacillati</taxon>
        <taxon>Cyanobacteriota</taxon>
        <taxon>Cyanophyceae</taxon>
        <taxon>Oscillatoriophycideae</taxon>
        <taxon>Chroococcales</taxon>
        <taxon>Microcystaceae</taxon>
        <taxon>Microcystis</taxon>
    </lineage>
</organism>
<evidence type="ECO:0000313" key="1">
    <source>
        <dbReference type="EMBL" id="ARI82958.1"/>
    </source>
</evidence>
<protein>
    <submittedName>
        <fullName evidence="1">Uncharacterized protein</fullName>
    </submittedName>
</protein>
<evidence type="ECO:0000313" key="2">
    <source>
        <dbReference type="Proteomes" id="UP000192439"/>
    </source>
</evidence>
<dbReference type="EMBL" id="CP020771">
    <property type="protein sequence ID" value="ARI82958.1"/>
    <property type="molecule type" value="Genomic_DNA"/>
</dbReference>